<evidence type="ECO:0000313" key="1">
    <source>
        <dbReference type="EMBL" id="KAK4337853.1"/>
    </source>
</evidence>
<comment type="caution">
    <text evidence="1">The sequence shown here is derived from an EMBL/GenBank/DDBJ whole genome shotgun (WGS) entry which is preliminary data.</text>
</comment>
<dbReference type="EMBL" id="JAVYJV010000024">
    <property type="protein sequence ID" value="KAK4337853.1"/>
    <property type="molecule type" value="Genomic_DNA"/>
</dbReference>
<keyword evidence="2" id="KW-1185">Reference proteome</keyword>
<evidence type="ECO:0000313" key="2">
    <source>
        <dbReference type="Proteomes" id="UP001291623"/>
    </source>
</evidence>
<protein>
    <submittedName>
        <fullName evidence="1">Uncharacterized protein</fullName>
    </submittedName>
</protein>
<name>A0AAE1UMX3_9SOLA</name>
<organism evidence="1 2">
    <name type="scientific">Anisodus tanguticus</name>
    <dbReference type="NCBI Taxonomy" id="243964"/>
    <lineage>
        <taxon>Eukaryota</taxon>
        <taxon>Viridiplantae</taxon>
        <taxon>Streptophyta</taxon>
        <taxon>Embryophyta</taxon>
        <taxon>Tracheophyta</taxon>
        <taxon>Spermatophyta</taxon>
        <taxon>Magnoliopsida</taxon>
        <taxon>eudicotyledons</taxon>
        <taxon>Gunneridae</taxon>
        <taxon>Pentapetalae</taxon>
        <taxon>asterids</taxon>
        <taxon>lamiids</taxon>
        <taxon>Solanales</taxon>
        <taxon>Solanaceae</taxon>
        <taxon>Solanoideae</taxon>
        <taxon>Hyoscyameae</taxon>
        <taxon>Anisodus</taxon>
    </lineage>
</organism>
<gene>
    <name evidence="1" type="ORF">RND71_042340</name>
</gene>
<sequence length="226" mass="25331">MKEDADPKIMEFALPNVSPLGTKPTKDVTRTLEMTSEKQLPSYDDPRRTPKLVAQENIVLYTVPVVMMFGRDGTWYMLFHEVFLRDGSHVFKGEVKKMIVVKDLRNSLGCELPDPSRVLSLSRAMGCRQAYKGTNCVNTYTIFLISWLDGAGGGTGRANDVEASLSSSSTDMRNDFDYLAYDMLFGISNFLPTILDCKKKADLDFTSPYDSIQLLDFYVCLDGSNP</sequence>
<proteinExistence type="predicted"/>
<dbReference type="Proteomes" id="UP001291623">
    <property type="component" value="Unassembled WGS sequence"/>
</dbReference>
<accession>A0AAE1UMX3</accession>
<dbReference type="AlphaFoldDB" id="A0AAE1UMX3"/>
<reference evidence="1" key="1">
    <citation type="submission" date="2023-12" db="EMBL/GenBank/DDBJ databases">
        <title>Genome assembly of Anisodus tanguticus.</title>
        <authorList>
            <person name="Wang Y.-J."/>
        </authorList>
    </citation>
    <scope>NUCLEOTIDE SEQUENCE</scope>
    <source>
        <strain evidence="1">KB-2021</strain>
        <tissue evidence="1">Leaf</tissue>
    </source>
</reference>